<gene>
    <name evidence="1" type="ORF">SAMN05216456_1236</name>
</gene>
<evidence type="ECO:0000313" key="1">
    <source>
        <dbReference type="EMBL" id="SFV31114.1"/>
    </source>
</evidence>
<dbReference type="Proteomes" id="UP000199074">
    <property type="component" value="Unassembled WGS sequence"/>
</dbReference>
<reference evidence="1 2" key="1">
    <citation type="submission" date="2016-10" db="EMBL/GenBank/DDBJ databases">
        <authorList>
            <person name="de Groot N.N."/>
        </authorList>
    </citation>
    <scope>NUCLEOTIDE SEQUENCE [LARGE SCALE GENOMIC DNA]</scope>
    <source>
        <strain evidence="1 2">IPL20</strain>
    </source>
</reference>
<evidence type="ECO:0000313" key="2">
    <source>
        <dbReference type="Proteomes" id="UP000199074"/>
    </source>
</evidence>
<dbReference type="RefSeq" id="WP_092422274.1">
    <property type="nucleotide sequence ID" value="NZ_FPCK01000001.1"/>
</dbReference>
<keyword evidence="2" id="KW-1185">Reference proteome</keyword>
<name>A0A1I7N8U5_9HYPH</name>
<sequence>MKLTWFGSDTFRIHAAGSMIVVEGKDRLAGVDHSELVSGADHVFAFDAAPTVPAGWKPRAPLKMLEAGEGLRAPDVVQIGNGALAVDADGEAPLILLKREVELSGRWVGQSVVAMVGTNLARRGESLLLRHAPRLLALAGSDAEVEAAFGVLPPLLDGTGLVALERALAVEV</sequence>
<protein>
    <submittedName>
        <fullName evidence="1">Uncharacterized protein</fullName>
    </submittedName>
</protein>
<organism evidence="1 2">
    <name type="scientific">Devosia crocina</name>
    <dbReference type="NCBI Taxonomy" id="429728"/>
    <lineage>
        <taxon>Bacteria</taxon>
        <taxon>Pseudomonadati</taxon>
        <taxon>Pseudomonadota</taxon>
        <taxon>Alphaproteobacteria</taxon>
        <taxon>Hyphomicrobiales</taxon>
        <taxon>Devosiaceae</taxon>
        <taxon>Devosia</taxon>
    </lineage>
</organism>
<accession>A0A1I7N8U5</accession>
<proteinExistence type="predicted"/>
<dbReference type="AlphaFoldDB" id="A0A1I7N8U5"/>
<dbReference type="OrthoDB" id="9789133at2"/>
<dbReference type="STRING" id="429728.SAMN05216456_1236"/>
<dbReference type="EMBL" id="FPCK01000001">
    <property type="protein sequence ID" value="SFV31114.1"/>
    <property type="molecule type" value="Genomic_DNA"/>
</dbReference>